<evidence type="ECO:0000313" key="2">
    <source>
        <dbReference type="EMBL" id="MBW4768728.1"/>
    </source>
</evidence>
<gene>
    <name evidence="2" type="ORF">KZO38_02995</name>
</gene>
<dbReference type="EMBL" id="JAHXCT010000002">
    <property type="protein sequence ID" value="MBW4768728.1"/>
    <property type="molecule type" value="Genomic_DNA"/>
</dbReference>
<sequence>MKTIIKNMVLGCFALSLLPAITACSGDELPQPIKKPRTMLTLTTDWTGVDKGEKPNSYVVNINENQYTVENGNNVYELKTNESYAISSYTFAENITITDSIAKVGASKTEVSSPTAINGLPGTLYGTYSRIDNLEGATSALSLKMKQLTHDLNVTISNDVSVNSGYAVLNGVASSVNLKTGESSGSEDAVTEVRIATNAKGEQEITVPFRLLGLDKSATHTLTIYLSLADGTSKTIVTDLSSYLSNFGQTTAPLNIASGVALSSIMSGVNNWQVVNAGTIKL</sequence>
<protein>
    <submittedName>
        <fullName evidence="2">FimB/Mfa2 family fimbrial subunit</fullName>
    </submittedName>
</protein>
<dbReference type="PROSITE" id="PS51257">
    <property type="entry name" value="PROKAR_LIPOPROTEIN"/>
    <property type="match status" value="1"/>
</dbReference>
<feature type="chain" id="PRO_5046819001" evidence="1">
    <location>
        <begin position="26"/>
        <end position="282"/>
    </location>
</feature>
<keyword evidence="3" id="KW-1185">Reference proteome</keyword>
<evidence type="ECO:0000313" key="3">
    <source>
        <dbReference type="Proteomes" id="UP000788426"/>
    </source>
</evidence>
<comment type="caution">
    <text evidence="2">The sequence shown here is derived from an EMBL/GenBank/DDBJ whole genome shotgun (WGS) entry which is preliminary data.</text>
</comment>
<organism evidence="2 3">
    <name type="scientific">Hoylesella nanceiensis</name>
    <dbReference type="NCBI Taxonomy" id="425941"/>
    <lineage>
        <taxon>Bacteria</taxon>
        <taxon>Pseudomonadati</taxon>
        <taxon>Bacteroidota</taxon>
        <taxon>Bacteroidia</taxon>
        <taxon>Bacteroidales</taxon>
        <taxon>Prevotellaceae</taxon>
        <taxon>Hoylesella</taxon>
    </lineage>
</organism>
<proteinExistence type="predicted"/>
<evidence type="ECO:0000256" key="1">
    <source>
        <dbReference type="SAM" id="SignalP"/>
    </source>
</evidence>
<keyword evidence="1" id="KW-0732">Signal</keyword>
<feature type="signal peptide" evidence="1">
    <location>
        <begin position="1"/>
        <end position="25"/>
    </location>
</feature>
<name>A0ABS6YAY0_9BACT</name>
<accession>A0ABS6YAY0</accession>
<dbReference type="RefSeq" id="WP_219407835.1">
    <property type="nucleotide sequence ID" value="NZ_CALBAQ010000009.1"/>
</dbReference>
<dbReference type="Proteomes" id="UP000788426">
    <property type="component" value="Unassembled WGS sequence"/>
</dbReference>
<reference evidence="2 3" key="1">
    <citation type="submission" date="2021-07" db="EMBL/GenBank/DDBJ databases">
        <title>Genomic diversity and antimicrobial resistance of Prevotella spp. isolated from chronic lung disease airways.</title>
        <authorList>
            <person name="Webb K.A."/>
            <person name="Olagoke O.S."/>
            <person name="Baird T."/>
            <person name="Neill J."/>
            <person name="Pham A."/>
            <person name="Wells T.J."/>
            <person name="Ramsay K.A."/>
            <person name="Bell S.C."/>
            <person name="Sarovich D.S."/>
            <person name="Price E.P."/>
        </authorList>
    </citation>
    <scope>NUCLEOTIDE SEQUENCE [LARGE SCALE GENOMIC DNA]</scope>
    <source>
        <strain evidence="2 3">SCHI0011.S.12</strain>
    </source>
</reference>